<dbReference type="SUPFAM" id="SSF54695">
    <property type="entry name" value="POZ domain"/>
    <property type="match status" value="1"/>
</dbReference>
<reference evidence="2" key="1">
    <citation type="journal article" date="2023" name="IScience">
        <title>Live-bearing cockroach genome reveals convergent evolutionary mechanisms linked to viviparity in insects and beyond.</title>
        <authorList>
            <person name="Fouks B."/>
            <person name="Harrison M.C."/>
            <person name="Mikhailova A.A."/>
            <person name="Marchal E."/>
            <person name="English S."/>
            <person name="Carruthers M."/>
            <person name="Jennings E.C."/>
            <person name="Chiamaka E.L."/>
            <person name="Frigard R.A."/>
            <person name="Pippel M."/>
            <person name="Attardo G.M."/>
            <person name="Benoit J.B."/>
            <person name="Bornberg-Bauer E."/>
            <person name="Tobe S.S."/>
        </authorList>
    </citation>
    <scope>NUCLEOTIDE SEQUENCE</scope>
    <source>
        <strain evidence="2">Stay&amp;Tobe</strain>
    </source>
</reference>
<protein>
    <recommendedName>
        <fullName evidence="1">BTB domain-containing protein</fullName>
    </recommendedName>
</protein>
<dbReference type="InterPro" id="IPR000210">
    <property type="entry name" value="BTB/POZ_dom"/>
</dbReference>
<dbReference type="Gene3D" id="1.25.40.420">
    <property type="match status" value="1"/>
</dbReference>
<reference evidence="2" key="2">
    <citation type="submission" date="2023-05" db="EMBL/GenBank/DDBJ databases">
        <authorList>
            <person name="Fouks B."/>
        </authorList>
    </citation>
    <scope>NUCLEOTIDE SEQUENCE</scope>
    <source>
        <strain evidence="2">Stay&amp;Tobe</strain>
        <tissue evidence="2">Testes</tissue>
    </source>
</reference>
<feature type="domain" description="BTB" evidence="1">
    <location>
        <begin position="31"/>
        <end position="89"/>
    </location>
</feature>
<comment type="caution">
    <text evidence="2">The sequence shown here is derived from an EMBL/GenBank/DDBJ whole genome shotgun (WGS) entry which is preliminary data.</text>
</comment>
<dbReference type="GO" id="GO:0005829">
    <property type="term" value="C:cytosol"/>
    <property type="evidence" value="ECO:0007669"/>
    <property type="project" value="TreeGrafter"/>
</dbReference>
<dbReference type="PANTHER" id="PTHR45774:SF3">
    <property type="entry name" value="BTB (POZ) DOMAIN-CONTAINING 2B-RELATED"/>
    <property type="match status" value="1"/>
</dbReference>
<keyword evidence="3" id="KW-1185">Reference proteome</keyword>
<dbReference type="EMBL" id="JASPKZ010000463">
    <property type="protein sequence ID" value="KAJ9599935.1"/>
    <property type="molecule type" value="Genomic_DNA"/>
</dbReference>
<dbReference type="Pfam" id="PF07707">
    <property type="entry name" value="BACK"/>
    <property type="match status" value="1"/>
</dbReference>
<accession>A0AAD8EQY7</accession>
<proteinExistence type="predicted"/>
<dbReference type="PROSITE" id="PS50097">
    <property type="entry name" value="BTB"/>
    <property type="match status" value="1"/>
</dbReference>
<dbReference type="Proteomes" id="UP001233999">
    <property type="component" value="Unassembled WGS sequence"/>
</dbReference>
<name>A0AAD8EQY7_DIPPU</name>
<sequence length="226" mass="25260">MFQVEDVMDTCLKGTTMAERAQSLLDTGLGSDCEFIVGSQDSKVAFKACRTLLARASPVFERMFYGGLQTTNPIQVPDIEPEVFQLMLHSVDEVIKIYAHSVLASPEFENLSKTSLTDIVQLQHMNITSENELFQAVVRWTVTQCKEKGLCVNPSNLQEEVKEVICHIRFLSMSAAEFAEGPGESHLLSTEDKLAILKAIVTHGNIPPPDNMCATWEPRKEYTDYI</sequence>
<dbReference type="AlphaFoldDB" id="A0AAD8EQY7"/>
<dbReference type="GO" id="GO:0000932">
    <property type="term" value="C:P-body"/>
    <property type="evidence" value="ECO:0007669"/>
    <property type="project" value="TreeGrafter"/>
</dbReference>
<gene>
    <name evidence="2" type="ORF">L9F63_009763</name>
</gene>
<organism evidence="2 3">
    <name type="scientific">Diploptera punctata</name>
    <name type="common">Pacific beetle cockroach</name>
    <dbReference type="NCBI Taxonomy" id="6984"/>
    <lineage>
        <taxon>Eukaryota</taxon>
        <taxon>Metazoa</taxon>
        <taxon>Ecdysozoa</taxon>
        <taxon>Arthropoda</taxon>
        <taxon>Hexapoda</taxon>
        <taxon>Insecta</taxon>
        <taxon>Pterygota</taxon>
        <taxon>Neoptera</taxon>
        <taxon>Polyneoptera</taxon>
        <taxon>Dictyoptera</taxon>
        <taxon>Blattodea</taxon>
        <taxon>Blaberoidea</taxon>
        <taxon>Blaberidae</taxon>
        <taxon>Diplopterinae</taxon>
        <taxon>Diploptera</taxon>
    </lineage>
</organism>
<dbReference type="InterPro" id="IPR011333">
    <property type="entry name" value="SKP1/BTB/POZ_sf"/>
</dbReference>
<dbReference type="GO" id="GO:0022008">
    <property type="term" value="P:neurogenesis"/>
    <property type="evidence" value="ECO:0007669"/>
    <property type="project" value="TreeGrafter"/>
</dbReference>
<dbReference type="PANTHER" id="PTHR45774">
    <property type="entry name" value="BTB/POZ DOMAIN-CONTAINING"/>
    <property type="match status" value="1"/>
</dbReference>
<dbReference type="InterPro" id="IPR011705">
    <property type="entry name" value="BACK"/>
</dbReference>
<evidence type="ECO:0000313" key="2">
    <source>
        <dbReference type="EMBL" id="KAJ9599935.1"/>
    </source>
</evidence>
<evidence type="ECO:0000313" key="3">
    <source>
        <dbReference type="Proteomes" id="UP001233999"/>
    </source>
</evidence>
<evidence type="ECO:0000259" key="1">
    <source>
        <dbReference type="PROSITE" id="PS50097"/>
    </source>
</evidence>
<dbReference type="Gene3D" id="3.30.710.10">
    <property type="entry name" value="Potassium Channel Kv1.1, Chain A"/>
    <property type="match status" value="1"/>
</dbReference>